<accession>A0A3L6TVE5</accession>
<keyword evidence="3" id="KW-1185">Reference proteome</keyword>
<evidence type="ECO:0000256" key="1">
    <source>
        <dbReference type="SAM" id="MobiDB-lite"/>
    </source>
</evidence>
<feature type="region of interest" description="Disordered" evidence="1">
    <location>
        <begin position="300"/>
        <end position="352"/>
    </location>
</feature>
<dbReference type="AlphaFoldDB" id="A0A3L6TVE5"/>
<feature type="compositionally biased region" description="Low complexity" evidence="1">
    <location>
        <begin position="188"/>
        <end position="201"/>
    </location>
</feature>
<reference evidence="3" key="1">
    <citation type="journal article" date="2019" name="Nat. Commun.">
        <title>The genome of broomcorn millet.</title>
        <authorList>
            <person name="Zou C."/>
            <person name="Miki D."/>
            <person name="Li D."/>
            <person name="Tang Q."/>
            <person name="Xiao L."/>
            <person name="Rajput S."/>
            <person name="Deng P."/>
            <person name="Jia W."/>
            <person name="Huang R."/>
            <person name="Zhang M."/>
            <person name="Sun Y."/>
            <person name="Hu J."/>
            <person name="Fu X."/>
            <person name="Schnable P.S."/>
            <person name="Li F."/>
            <person name="Zhang H."/>
            <person name="Feng B."/>
            <person name="Zhu X."/>
            <person name="Liu R."/>
            <person name="Schnable J.C."/>
            <person name="Zhu J.-K."/>
            <person name="Zhang H."/>
        </authorList>
    </citation>
    <scope>NUCLEOTIDE SEQUENCE [LARGE SCALE GENOMIC DNA]</scope>
</reference>
<proteinExistence type="predicted"/>
<evidence type="ECO:0000313" key="3">
    <source>
        <dbReference type="Proteomes" id="UP000275267"/>
    </source>
</evidence>
<feature type="region of interest" description="Disordered" evidence="1">
    <location>
        <begin position="36"/>
        <end position="230"/>
    </location>
</feature>
<comment type="caution">
    <text evidence="2">The sequence shown here is derived from an EMBL/GenBank/DDBJ whole genome shotgun (WGS) entry which is preliminary data.</text>
</comment>
<feature type="compositionally biased region" description="Pro residues" evidence="1">
    <location>
        <begin position="115"/>
        <end position="129"/>
    </location>
</feature>
<organism evidence="2 3">
    <name type="scientific">Panicum miliaceum</name>
    <name type="common">Proso millet</name>
    <name type="synonym">Broomcorn millet</name>
    <dbReference type="NCBI Taxonomy" id="4540"/>
    <lineage>
        <taxon>Eukaryota</taxon>
        <taxon>Viridiplantae</taxon>
        <taxon>Streptophyta</taxon>
        <taxon>Embryophyta</taxon>
        <taxon>Tracheophyta</taxon>
        <taxon>Spermatophyta</taxon>
        <taxon>Magnoliopsida</taxon>
        <taxon>Liliopsida</taxon>
        <taxon>Poales</taxon>
        <taxon>Poaceae</taxon>
        <taxon>PACMAD clade</taxon>
        <taxon>Panicoideae</taxon>
        <taxon>Panicodae</taxon>
        <taxon>Paniceae</taxon>
        <taxon>Panicinae</taxon>
        <taxon>Panicum</taxon>
        <taxon>Panicum sect. Panicum</taxon>
    </lineage>
</organism>
<protein>
    <submittedName>
        <fullName evidence="2">Uncharacterized protein</fullName>
    </submittedName>
</protein>
<evidence type="ECO:0000313" key="2">
    <source>
        <dbReference type="EMBL" id="RLN43526.1"/>
    </source>
</evidence>
<dbReference type="Proteomes" id="UP000275267">
    <property type="component" value="Unassembled WGS sequence"/>
</dbReference>
<feature type="compositionally biased region" description="Polar residues" evidence="1">
    <location>
        <begin position="135"/>
        <end position="145"/>
    </location>
</feature>
<feature type="compositionally biased region" description="Low complexity" evidence="1">
    <location>
        <begin position="305"/>
        <end position="318"/>
    </location>
</feature>
<dbReference type="EMBL" id="PQIB02000001">
    <property type="protein sequence ID" value="RLN43526.1"/>
    <property type="molecule type" value="Genomic_DNA"/>
</dbReference>
<feature type="compositionally biased region" description="Basic residues" evidence="1">
    <location>
        <begin position="56"/>
        <end position="66"/>
    </location>
</feature>
<name>A0A3L6TVE5_PANMI</name>
<sequence>MVPTNLPSSSMNSLVQAFCNALRRVRRRPVLGLHRQGCPARRSNHGLRIQNTGGNRRGHGHAAVHNRRAEPLRVGGPCRGGRRPPAMGVGGCRPRLQRLVPNRDMAGPSNWVSAPTPPPPRHDAPPTPPALRQAVASTLSASRQAEATALPPTRQAEIPAPSPQRQAAAPTKPPHAPGAQRWMPYYCRFPSTTPGSSSSTPESRRPNPYFIPGLRPVAARSPTPAPPGYGGGGFTMAARRGAAPFFNAGTEADRSAAPAAPALVPARRNTTAAANRRPGLIRTWANVPHGDAARRLPNGVHHQELSSSAEESSPEKTSNAGQSSVGGKAAEAHGGGGWSKKGEISNPKSPATPFFPSVRWITRVGLRCCPLLSQLSLLHLRE</sequence>
<gene>
    <name evidence="2" type="ORF">C2845_PM01G06330</name>
</gene>